<evidence type="ECO:0000256" key="3">
    <source>
        <dbReference type="ARBA" id="ARBA00022723"/>
    </source>
</evidence>
<keyword evidence="4 9" id="KW-0863">Zinc-finger</keyword>
<evidence type="ECO:0000256" key="10">
    <source>
        <dbReference type="SAM" id="MobiDB-lite"/>
    </source>
</evidence>
<dbReference type="EMBL" id="MU006228">
    <property type="protein sequence ID" value="KAF2825188.1"/>
    <property type="molecule type" value="Genomic_DNA"/>
</dbReference>
<dbReference type="InterPro" id="IPR017907">
    <property type="entry name" value="Znf_RING_CS"/>
</dbReference>
<evidence type="ECO:0000259" key="11">
    <source>
        <dbReference type="PROSITE" id="PS50089"/>
    </source>
</evidence>
<reference evidence="12" key="1">
    <citation type="journal article" date="2020" name="Stud. Mycol.">
        <title>101 Dothideomycetes genomes: a test case for predicting lifestyles and emergence of pathogens.</title>
        <authorList>
            <person name="Haridas S."/>
            <person name="Albert R."/>
            <person name="Binder M."/>
            <person name="Bloem J."/>
            <person name="Labutti K."/>
            <person name="Salamov A."/>
            <person name="Andreopoulos B."/>
            <person name="Baker S."/>
            <person name="Barry K."/>
            <person name="Bills G."/>
            <person name="Bluhm B."/>
            <person name="Cannon C."/>
            <person name="Castanera R."/>
            <person name="Culley D."/>
            <person name="Daum C."/>
            <person name="Ezra D."/>
            <person name="Gonzalez J."/>
            <person name="Henrissat B."/>
            <person name="Kuo A."/>
            <person name="Liang C."/>
            <person name="Lipzen A."/>
            <person name="Lutzoni F."/>
            <person name="Magnuson J."/>
            <person name="Mondo S."/>
            <person name="Nolan M."/>
            <person name="Ohm R."/>
            <person name="Pangilinan J."/>
            <person name="Park H.-J."/>
            <person name="Ramirez L."/>
            <person name="Alfaro M."/>
            <person name="Sun H."/>
            <person name="Tritt A."/>
            <person name="Yoshinaga Y."/>
            <person name="Zwiers L.-H."/>
            <person name="Turgeon B."/>
            <person name="Goodwin S."/>
            <person name="Spatafora J."/>
            <person name="Crous P."/>
            <person name="Grigoriev I."/>
        </authorList>
    </citation>
    <scope>NUCLEOTIDE SEQUENCE</scope>
    <source>
        <strain evidence="12">CBS 113818</strain>
    </source>
</reference>
<dbReference type="PROSITE" id="PS50089">
    <property type="entry name" value="ZF_RING_2"/>
    <property type="match status" value="1"/>
</dbReference>
<dbReference type="GO" id="GO:0061575">
    <property type="term" value="F:cyclin-dependent protein serine/threonine kinase activator activity"/>
    <property type="evidence" value="ECO:0007669"/>
    <property type="project" value="InterPro"/>
</dbReference>
<comment type="subcellular location">
    <subcellularLocation>
        <location evidence="1">Nucleus</location>
    </subcellularLocation>
</comment>
<dbReference type="GO" id="GO:0070985">
    <property type="term" value="C:transcription factor TFIIK complex"/>
    <property type="evidence" value="ECO:0007669"/>
    <property type="project" value="UniProtKB-ARBA"/>
</dbReference>
<keyword evidence="5" id="KW-0862">Zinc</keyword>
<evidence type="ECO:0000256" key="4">
    <source>
        <dbReference type="ARBA" id="ARBA00022771"/>
    </source>
</evidence>
<evidence type="ECO:0000256" key="6">
    <source>
        <dbReference type="ARBA" id="ARBA00023242"/>
    </source>
</evidence>
<evidence type="ECO:0000256" key="5">
    <source>
        <dbReference type="ARBA" id="ARBA00022833"/>
    </source>
</evidence>
<dbReference type="InterPro" id="IPR001841">
    <property type="entry name" value="Znf_RING"/>
</dbReference>
<dbReference type="PROSITE" id="PS00518">
    <property type="entry name" value="ZF_RING_1"/>
    <property type="match status" value="1"/>
</dbReference>
<dbReference type="FunFam" id="3.30.40.10:FF:000037">
    <property type="entry name" value="Cdk-activating kinase assembly factor MAT1, centre"/>
    <property type="match status" value="1"/>
</dbReference>
<dbReference type="PANTHER" id="PTHR12683">
    <property type="entry name" value="CDK-ACTIVATING KINASE ASSEMBLY FACTOR MAT1"/>
    <property type="match status" value="1"/>
</dbReference>
<dbReference type="InterPro" id="IPR013083">
    <property type="entry name" value="Znf_RING/FYVE/PHD"/>
</dbReference>
<dbReference type="Pfam" id="PF06391">
    <property type="entry name" value="MAT1"/>
    <property type="match status" value="1"/>
</dbReference>
<dbReference type="Gene3D" id="3.30.40.10">
    <property type="entry name" value="Zinc/RING finger domain, C3HC4 (zinc finger)"/>
    <property type="match status" value="1"/>
</dbReference>
<dbReference type="GO" id="GO:0006289">
    <property type="term" value="P:nucleotide-excision repair"/>
    <property type="evidence" value="ECO:0007669"/>
    <property type="project" value="InterPro"/>
</dbReference>
<dbReference type="NCBIfam" id="TIGR00570">
    <property type="entry name" value="cdk7"/>
    <property type="match status" value="1"/>
</dbReference>
<dbReference type="GO" id="GO:0006357">
    <property type="term" value="P:regulation of transcription by RNA polymerase II"/>
    <property type="evidence" value="ECO:0007669"/>
    <property type="project" value="TreeGrafter"/>
</dbReference>
<dbReference type="OrthoDB" id="5963at2759"/>
<organism evidence="12 13">
    <name type="scientific">Ophiobolus disseminans</name>
    <dbReference type="NCBI Taxonomy" id="1469910"/>
    <lineage>
        <taxon>Eukaryota</taxon>
        <taxon>Fungi</taxon>
        <taxon>Dikarya</taxon>
        <taxon>Ascomycota</taxon>
        <taxon>Pezizomycotina</taxon>
        <taxon>Dothideomycetes</taxon>
        <taxon>Pleosporomycetidae</taxon>
        <taxon>Pleosporales</taxon>
        <taxon>Pleosporineae</taxon>
        <taxon>Phaeosphaeriaceae</taxon>
        <taxon>Ophiobolus</taxon>
    </lineage>
</organism>
<dbReference type="GO" id="GO:0008270">
    <property type="term" value="F:zinc ion binding"/>
    <property type="evidence" value="ECO:0007669"/>
    <property type="project" value="UniProtKB-KW"/>
</dbReference>
<evidence type="ECO:0000256" key="9">
    <source>
        <dbReference type="PROSITE-ProRule" id="PRU00175"/>
    </source>
</evidence>
<sequence length="343" mass="38566">MSKQPTRANGASTKRLAEDGGASPLSKSLHGLSLQHASRPPAVADSSSDICPVCKSSRYLNPNMQFKVNPECYHKMCESCVDRIFSHGPAPCPIAGCARTLRKAKFRRQTFEDLKVEREVDIRRRVAGAMNKKEEDFETLMDYNDYLEQVEEITWNLILKVDVEATEGRLRRWEDHQKAELNPNARRREFDSSVPTDHVVLKKGATQRKTAAPASTPQTIANEMNEDIGFKFHGLKKRVAPPPEAPFDPFGGWSIAPQYYVLQDDYEVDWLTNQKNDVKHSVGGYDMRDFYNRSLREAFGGFGVFIEDEINARGTPSLDPHVGTKQAASVAVGARDVNMDDVF</sequence>
<dbReference type="CDD" id="cd16573">
    <property type="entry name" value="RING-HC_TFB3-like"/>
    <property type="match status" value="1"/>
</dbReference>
<dbReference type="InterPro" id="IPR004575">
    <property type="entry name" value="MAT1/Tfb3"/>
</dbReference>
<keyword evidence="13" id="KW-1185">Reference proteome</keyword>
<keyword evidence="6" id="KW-0539">Nucleus</keyword>
<evidence type="ECO:0000256" key="1">
    <source>
        <dbReference type="ARBA" id="ARBA00004123"/>
    </source>
</evidence>
<evidence type="ECO:0000256" key="2">
    <source>
        <dbReference type="ARBA" id="ARBA00022257"/>
    </source>
</evidence>
<feature type="compositionally biased region" description="Polar residues" evidence="10">
    <location>
        <begin position="1"/>
        <end position="12"/>
    </location>
</feature>
<accession>A0A6A6ZWV2</accession>
<name>A0A6A6ZWV2_9PLEO</name>
<dbReference type="AlphaFoldDB" id="A0A6A6ZWV2"/>
<dbReference type="Pfam" id="PF17121">
    <property type="entry name" value="zf-C3HC4_5"/>
    <property type="match status" value="1"/>
</dbReference>
<dbReference type="PANTHER" id="PTHR12683:SF13">
    <property type="entry name" value="CDK-ACTIVATING KINASE ASSEMBLY FACTOR MAT1"/>
    <property type="match status" value="1"/>
</dbReference>
<dbReference type="InterPro" id="IPR015877">
    <property type="entry name" value="MAT1_centre"/>
</dbReference>
<feature type="region of interest" description="Disordered" evidence="10">
    <location>
        <begin position="1"/>
        <end position="48"/>
    </location>
</feature>
<proteinExistence type="predicted"/>
<evidence type="ECO:0000256" key="7">
    <source>
        <dbReference type="ARBA" id="ARBA00029873"/>
    </source>
</evidence>
<keyword evidence="3" id="KW-0479">Metal-binding</keyword>
<evidence type="ECO:0000256" key="8">
    <source>
        <dbReference type="ARBA" id="ARBA00033277"/>
    </source>
</evidence>
<feature type="domain" description="RING-type" evidence="11">
    <location>
        <begin position="51"/>
        <end position="94"/>
    </location>
</feature>
<protein>
    <recommendedName>
        <fullName evidence="2">RNA polymerase II transcription factor B subunit 3</fullName>
    </recommendedName>
    <alternativeName>
        <fullName evidence="8">RNA polymerase II transcription factor B 38 kDa subunit</fullName>
    </alternativeName>
    <alternativeName>
        <fullName evidence="7">RNA polymerase II transcription factor B p38 subunit</fullName>
    </alternativeName>
</protein>
<gene>
    <name evidence="12" type="ORF">CC86DRAFT_370941</name>
</gene>
<dbReference type="Proteomes" id="UP000799424">
    <property type="component" value="Unassembled WGS sequence"/>
</dbReference>
<dbReference type="SUPFAM" id="SSF57850">
    <property type="entry name" value="RING/U-box"/>
    <property type="match status" value="1"/>
</dbReference>
<evidence type="ECO:0000313" key="12">
    <source>
        <dbReference type="EMBL" id="KAF2825188.1"/>
    </source>
</evidence>
<evidence type="ECO:0000313" key="13">
    <source>
        <dbReference type="Proteomes" id="UP000799424"/>
    </source>
</evidence>